<dbReference type="SUPFAM" id="SSF54197">
    <property type="entry name" value="HIT-like"/>
    <property type="match status" value="1"/>
</dbReference>
<evidence type="ECO:0000256" key="4">
    <source>
        <dbReference type="ARBA" id="ARBA00005189"/>
    </source>
</evidence>
<dbReference type="GO" id="GO:0005886">
    <property type="term" value="C:plasma membrane"/>
    <property type="evidence" value="ECO:0007669"/>
    <property type="project" value="UniProtKB-SubCell"/>
</dbReference>
<keyword evidence="11" id="KW-0378">Hydrolase</keyword>
<evidence type="ECO:0000256" key="9">
    <source>
        <dbReference type="ARBA" id="ARBA00022516"/>
    </source>
</evidence>
<evidence type="ECO:0000256" key="16">
    <source>
        <dbReference type="ARBA" id="ARBA00023264"/>
    </source>
</evidence>
<dbReference type="Pfam" id="PF02611">
    <property type="entry name" value="CDH"/>
    <property type="match status" value="1"/>
</dbReference>
<dbReference type="GO" id="GO:0008715">
    <property type="term" value="F:CDP-diacylglycerol diphosphatase activity"/>
    <property type="evidence" value="ECO:0007669"/>
    <property type="project" value="UniProtKB-EC"/>
</dbReference>
<reference evidence="21" key="1">
    <citation type="submission" date="2018-05" db="EMBL/GenBank/DDBJ databases">
        <title>Complete Genome Sequence of Methylobacterium sp. 17SD2-17.</title>
        <authorList>
            <person name="Srinivasan S."/>
        </authorList>
    </citation>
    <scope>NUCLEOTIDE SEQUENCE [LARGE SCALE GENOMIC DNA]</scope>
    <source>
        <strain evidence="21">17SD2-17</strain>
    </source>
</reference>
<evidence type="ECO:0000256" key="11">
    <source>
        <dbReference type="ARBA" id="ARBA00022801"/>
    </source>
</evidence>
<evidence type="ECO:0000256" key="10">
    <source>
        <dbReference type="ARBA" id="ARBA00022692"/>
    </source>
</evidence>
<feature type="signal peptide" evidence="19">
    <location>
        <begin position="1"/>
        <end position="19"/>
    </location>
</feature>
<evidence type="ECO:0000256" key="7">
    <source>
        <dbReference type="ARBA" id="ARBA00019608"/>
    </source>
</evidence>
<dbReference type="Proteomes" id="UP000245926">
    <property type="component" value="Chromosome"/>
</dbReference>
<evidence type="ECO:0000256" key="6">
    <source>
        <dbReference type="ARBA" id="ARBA00012375"/>
    </source>
</evidence>
<sequence>MRRLVVLAMLLSAVATPVAAEAGRQVLWVAIQACVLAKRTTGRPFPCLAVDLGTDDRPGTAVLRAPGQPTHTVVVPTSHIVGLEAPELQHEEGKAYWRAALAARHHVSDALKGSESPGDIALAVNSRGGRSQDQLHIHLDCVRPSVRAALRVYARGIHRTWAAMPIALQGTRFFAMRIEPDELESINPFAAIAQLPGRRPDLAQTSFAAINVSGDDLPASLILLAYRAKDAHAEKLLDHACSGAAKPAAAIP</sequence>
<keyword evidence="21" id="KW-1185">Reference proteome</keyword>
<feature type="chain" id="PRO_5015949804" description="CDP-diacylglycerol pyrophosphatase" evidence="19">
    <location>
        <begin position="20"/>
        <end position="252"/>
    </location>
</feature>
<evidence type="ECO:0000256" key="8">
    <source>
        <dbReference type="ARBA" id="ARBA00022475"/>
    </source>
</evidence>
<dbReference type="EC" id="3.6.1.26" evidence="6"/>
<dbReference type="OrthoDB" id="481399at2"/>
<gene>
    <name evidence="20" type="ORF">DK389_08370</name>
</gene>
<keyword evidence="14" id="KW-0472">Membrane</keyword>
<evidence type="ECO:0000256" key="12">
    <source>
        <dbReference type="ARBA" id="ARBA00022989"/>
    </source>
</evidence>
<keyword evidence="16" id="KW-1208">Phospholipid metabolism</keyword>
<comment type="similarity">
    <text evidence="5">Belongs to the Cdh family.</text>
</comment>
<dbReference type="AlphaFoldDB" id="A0A2U8W4J3"/>
<dbReference type="UniPathway" id="UPA00609">
    <property type="reaction ID" value="UER00664"/>
</dbReference>
<comment type="pathway">
    <text evidence="4">Lipid metabolism.</text>
</comment>
<evidence type="ECO:0000256" key="15">
    <source>
        <dbReference type="ARBA" id="ARBA00023209"/>
    </source>
</evidence>
<evidence type="ECO:0000313" key="21">
    <source>
        <dbReference type="Proteomes" id="UP000245926"/>
    </source>
</evidence>
<keyword evidence="13" id="KW-0443">Lipid metabolism</keyword>
<dbReference type="InterPro" id="IPR036265">
    <property type="entry name" value="HIT-like_sf"/>
</dbReference>
<evidence type="ECO:0000313" key="20">
    <source>
        <dbReference type="EMBL" id="AWN40541.1"/>
    </source>
</evidence>
<protein>
    <recommendedName>
        <fullName evidence="7">CDP-diacylglycerol pyrophosphatase</fullName>
        <ecNumber evidence="6">3.6.1.26</ecNumber>
    </recommendedName>
    <alternativeName>
        <fullName evidence="17">CDP-diacylglycerol phosphatidylhydrolase</fullName>
    </alternativeName>
    <alternativeName>
        <fullName evidence="18">CDP-diglyceride hydrolase</fullName>
    </alternativeName>
</protein>
<keyword evidence="19" id="KW-0732">Signal</keyword>
<evidence type="ECO:0000256" key="17">
    <source>
        <dbReference type="ARBA" id="ARBA00032888"/>
    </source>
</evidence>
<evidence type="ECO:0000256" key="2">
    <source>
        <dbReference type="ARBA" id="ARBA00004162"/>
    </source>
</evidence>
<accession>A0A2U8W4J3</accession>
<comment type="subcellular location">
    <subcellularLocation>
        <location evidence="2">Cell membrane</location>
        <topology evidence="2">Single-pass membrane protein</topology>
    </subcellularLocation>
</comment>
<keyword evidence="9" id="KW-0444">Lipid biosynthesis</keyword>
<dbReference type="GO" id="GO:0046342">
    <property type="term" value="P:CDP-diacylglycerol catabolic process"/>
    <property type="evidence" value="ECO:0007669"/>
    <property type="project" value="UniProtKB-UniPathway"/>
</dbReference>
<keyword evidence="8" id="KW-1003">Cell membrane</keyword>
<proteinExistence type="inferred from homology"/>
<keyword evidence="10" id="KW-0812">Transmembrane</keyword>
<evidence type="ECO:0000256" key="13">
    <source>
        <dbReference type="ARBA" id="ARBA00023098"/>
    </source>
</evidence>
<dbReference type="GO" id="GO:0008654">
    <property type="term" value="P:phospholipid biosynthetic process"/>
    <property type="evidence" value="ECO:0007669"/>
    <property type="project" value="UniProtKB-KW"/>
</dbReference>
<dbReference type="EMBL" id="CP029550">
    <property type="protein sequence ID" value="AWN40541.1"/>
    <property type="molecule type" value="Genomic_DNA"/>
</dbReference>
<dbReference type="Gene3D" id="3.30.428.30">
    <property type="entry name" value="HIT family - CDH-like"/>
    <property type="match status" value="1"/>
</dbReference>
<evidence type="ECO:0000256" key="3">
    <source>
        <dbReference type="ARBA" id="ARBA00004927"/>
    </source>
</evidence>
<evidence type="ECO:0000256" key="1">
    <source>
        <dbReference type="ARBA" id="ARBA00001007"/>
    </source>
</evidence>
<comment type="pathway">
    <text evidence="3">Phospholipid metabolism; CDP-diacylglycerol degradation; phosphatidate from CDP-diacylglycerol: step 1/1.</text>
</comment>
<comment type="catalytic activity">
    <reaction evidence="1">
        <text>a CDP-1,2-diacyl-sn-glycerol + H2O = a 1,2-diacyl-sn-glycero-3-phosphate + CMP + 2 H(+)</text>
        <dbReference type="Rhea" id="RHEA:15221"/>
        <dbReference type="ChEBI" id="CHEBI:15377"/>
        <dbReference type="ChEBI" id="CHEBI:15378"/>
        <dbReference type="ChEBI" id="CHEBI:58332"/>
        <dbReference type="ChEBI" id="CHEBI:58608"/>
        <dbReference type="ChEBI" id="CHEBI:60377"/>
        <dbReference type="EC" id="3.6.1.26"/>
    </reaction>
</comment>
<evidence type="ECO:0000256" key="18">
    <source>
        <dbReference type="ARBA" id="ARBA00032892"/>
    </source>
</evidence>
<keyword evidence="12" id="KW-1133">Transmembrane helix</keyword>
<name>A0A2U8W4J3_9HYPH</name>
<evidence type="ECO:0000256" key="14">
    <source>
        <dbReference type="ARBA" id="ARBA00023136"/>
    </source>
</evidence>
<evidence type="ECO:0000256" key="5">
    <source>
        <dbReference type="ARBA" id="ARBA00006435"/>
    </source>
</evidence>
<keyword evidence="15" id="KW-0594">Phospholipid biosynthesis</keyword>
<dbReference type="InterPro" id="IPR003763">
    <property type="entry name" value="CDP-diacylglyc_Pase"/>
</dbReference>
<organism evidence="20 21">
    <name type="scientific">Methylobacterium durans</name>
    <dbReference type="NCBI Taxonomy" id="2202825"/>
    <lineage>
        <taxon>Bacteria</taxon>
        <taxon>Pseudomonadati</taxon>
        <taxon>Pseudomonadota</taxon>
        <taxon>Alphaproteobacteria</taxon>
        <taxon>Hyphomicrobiales</taxon>
        <taxon>Methylobacteriaceae</taxon>
        <taxon>Methylobacterium</taxon>
    </lineage>
</organism>
<evidence type="ECO:0000256" key="19">
    <source>
        <dbReference type="SAM" id="SignalP"/>
    </source>
</evidence>
<dbReference type="KEGG" id="mets:DK389_08370"/>